<evidence type="ECO:0000313" key="3">
    <source>
        <dbReference type="EMBL" id="KAJ1606885.1"/>
    </source>
</evidence>
<feature type="compositionally biased region" description="Low complexity" evidence="1">
    <location>
        <begin position="67"/>
        <end position="81"/>
    </location>
</feature>
<feature type="compositionally biased region" description="Polar residues" evidence="1">
    <location>
        <begin position="234"/>
        <end position="245"/>
    </location>
</feature>
<name>A0ABQ8P5Z0_9CRYT</name>
<dbReference type="EMBL" id="JAPCXB010000129">
    <property type="protein sequence ID" value="KAJ1606885.1"/>
    <property type="molecule type" value="Genomic_DNA"/>
</dbReference>
<dbReference type="Proteomes" id="UP001071777">
    <property type="component" value="Unassembled WGS sequence"/>
</dbReference>
<keyword evidence="4" id="KW-1185">Reference proteome</keyword>
<evidence type="ECO:0000256" key="1">
    <source>
        <dbReference type="SAM" id="MobiDB-lite"/>
    </source>
</evidence>
<feature type="region of interest" description="Disordered" evidence="1">
    <location>
        <begin position="176"/>
        <end position="271"/>
    </location>
</feature>
<accession>A0ABQ8P5Z0</accession>
<feature type="region of interest" description="Disordered" evidence="1">
    <location>
        <begin position="25"/>
        <end position="94"/>
    </location>
</feature>
<reference evidence="3" key="1">
    <citation type="submission" date="2022-10" db="EMBL/GenBank/DDBJ databases">
        <title>Adaptive evolution leads to modifications in subtelomeric GC content in a zoonotic Cryptosporidium species.</title>
        <authorList>
            <person name="Li J."/>
            <person name="Feng Y."/>
            <person name="Xiao L."/>
        </authorList>
    </citation>
    <scope>NUCLEOTIDE SEQUENCE</scope>
    <source>
        <strain evidence="3">25894</strain>
    </source>
</reference>
<gene>
    <name evidence="3" type="ORF">OJ252_3033</name>
</gene>
<protein>
    <submittedName>
        <fullName evidence="3">Signal peptide-containing protein</fullName>
    </submittedName>
</protein>
<feature type="signal peptide" evidence="2">
    <location>
        <begin position="1"/>
        <end position="23"/>
    </location>
</feature>
<feature type="chain" id="PRO_5045356582" evidence="2">
    <location>
        <begin position="24"/>
        <end position="490"/>
    </location>
</feature>
<feature type="compositionally biased region" description="Low complexity" evidence="1">
    <location>
        <begin position="176"/>
        <end position="190"/>
    </location>
</feature>
<comment type="caution">
    <text evidence="3">The sequence shown here is derived from an EMBL/GenBank/DDBJ whole genome shotgun (WGS) entry which is preliminary data.</text>
</comment>
<keyword evidence="2" id="KW-0732">Signal</keyword>
<evidence type="ECO:0000256" key="2">
    <source>
        <dbReference type="SAM" id="SignalP"/>
    </source>
</evidence>
<proteinExistence type="predicted"/>
<evidence type="ECO:0000313" key="4">
    <source>
        <dbReference type="Proteomes" id="UP001071777"/>
    </source>
</evidence>
<sequence>MVSLHLLIPPVILLLFTAQIVHSTGTYPQRGDGIGPSASRSSRSSPEDGADGHSHYGGSRRGPYSQSSPPGGYGHYHSGYGIRPRHSAPGSSPLYSGNLNLPASGADSASGRSHASVASSVYSGGYGDKTRPQTPFTATYVTPYATPFMPQLYPSPFSTSFWPPYSDPFSASSLQQSQLYSSSQSQSTLLGTDNRGGQPGYGSRGSALRRRGRFGNGPEPVSMAPQTKGGATGQDRQSTGPTSLGESAGRDGSPGGGRASTSPRSGAYSENDERLTIHSGDYHNSRNVGECCSLIQELLDLATQAIQMMVQLWTGNPRLIREILTQATTAYSTIYNSLSLCKSKLLKFDPTSEMALSVYKGLHLSEESLPKSEKKLKVSSLLQYGDMVSSISHMTAESTKTLSLSSRIDALTFMDQICFEFFLSICRKSLISILNAKTRVLALEIEKSQLALDVYTVNSGLTESSQTLYDRYVLGLPTDYPKESDDKKDE</sequence>
<organism evidence="3 4">
    <name type="scientific">Cryptosporidium canis</name>
    <dbReference type="NCBI Taxonomy" id="195482"/>
    <lineage>
        <taxon>Eukaryota</taxon>
        <taxon>Sar</taxon>
        <taxon>Alveolata</taxon>
        <taxon>Apicomplexa</taxon>
        <taxon>Conoidasida</taxon>
        <taxon>Coccidia</taxon>
        <taxon>Eucoccidiorida</taxon>
        <taxon>Eimeriorina</taxon>
        <taxon>Cryptosporidiidae</taxon>
        <taxon>Cryptosporidium</taxon>
    </lineage>
</organism>